<dbReference type="SUPFAM" id="SSF55347">
    <property type="entry name" value="Glyceraldehyde-3-phosphate dehydrogenase-like, C-terminal domain"/>
    <property type="match status" value="1"/>
</dbReference>
<proteinExistence type="predicted"/>
<dbReference type="Proteomes" id="UP001596250">
    <property type="component" value="Unassembled WGS sequence"/>
</dbReference>
<dbReference type="InterPro" id="IPR055170">
    <property type="entry name" value="GFO_IDH_MocA-like_dom"/>
</dbReference>
<dbReference type="Gene3D" id="3.30.360.10">
    <property type="entry name" value="Dihydrodipicolinate Reductase, domain 2"/>
    <property type="match status" value="1"/>
</dbReference>
<gene>
    <name evidence="3" type="ORF">ACFPXP_22305</name>
</gene>
<reference evidence="4" key="1">
    <citation type="journal article" date="2019" name="Int. J. Syst. Evol. Microbiol.">
        <title>The Global Catalogue of Microorganisms (GCM) 10K type strain sequencing project: providing services to taxonomists for standard genome sequencing and annotation.</title>
        <authorList>
            <consortium name="The Broad Institute Genomics Platform"/>
            <consortium name="The Broad Institute Genome Sequencing Center for Infectious Disease"/>
            <person name="Wu L."/>
            <person name="Ma J."/>
        </authorList>
    </citation>
    <scope>NUCLEOTIDE SEQUENCE [LARGE SCALE GENOMIC DNA]</scope>
    <source>
        <strain evidence="4">CCM 8749</strain>
    </source>
</reference>
<feature type="domain" description="GFO/IDH/MocA-like oxidoreductase" evidence="2">
    <location>
        <begin position="138"/>
        <end position="247"/>
    </location>
</feature>
<dbReference type="RefSeq" id="WP_379896711.1">
    <property type="nucleotide sequence ID" value="NZ_CBCSCT010000002.1"/>
</dbReference>
<name>A0ABW1IVJ7_9BACL</name>
<evidence type="ECO:0000313" key="4">
    <source>
        <dbReference type="Proteomes" id="UP001596250"/>
    </source>
</evidence>
<protein>
    <submittedName>
        <fullName evidence="3">Gfo/Idh/MocA family protein</fullName>
    </submittedName>
</protein>
<dbReference type="EMBL" id="JBHSQV010000187">
    <property type="protein sequence ID" value="MFC5989147.1"/>
    <property type="molecule type" value="Genomic_DNA"/>
</dbReference>
<dbReference type="Gene3D" id="3.40.50.720">
    <property type="entry name" value="NAD(P)-binding Rossmann-like Domain"/>
    <property type="match status" value="1"/>
</dbReference>
<evidence type="ECO:0000313" key="3">
    <source>
        <dbReference type="EMBL" id="MFC5989147.1"/>
    </source>
</evidence>
<dbReference type="SUPFAM" id="SSF51735">
    <property type="entry name" value="NAD(P)-binding Rossmann-fold domains"/>
    <property type="match status" value="1"/>
</dbReference>
<dbReference type="PANTHER" id="PTHR43054:SF1">
    <property type="entry name" value="SCYLLO-INOSITOL 2-DEHYDROGENASE (NADP(+)) IOLU"/>
    <property type="match status" value="1"/>
</dbReference>
<dbReference type="Pfam" id="PF01408">
    <property type="entry name" value="GFO_IDH_MocA"/>
    <property type="match status" value="1"/>
</dbReference>
<dbReference type="InterPro" id="IPR000683">
    <property type="entry name" value="Gfo/Idh/MocA-like_OxRdtase_N"/>
</dbReference>
<accession>A0ABW1IVJ7</accession>
<evidence type="ECO:0000259" key="2">
    <source>
        <dbReference type="Pfam" id="PF22725"/>
    </source>
</evidence>
<dbReference type="PANTHER" id="PTHR43054">
    <property type="match status" value="1"/>
</dbReference>
<dbReference type="InterPro" id="IPR036291">
    <property type="entry name" value="NAD(P)-bd_dom_sf"/>
</dbReference>
<sequence length="328" mass="36294">MVRFGLIGTNWITDRLVAAGREADGFELAAVYSRTKEKAEEFAAKYEIPHTFTDLEEMASSELIDAVYIASPNSMHANQAMLFMNHGKHVLCEKPFASNVRETKAMIEAAEANGVVLMEAMKTTLLPSFQAIKEGLQKIGPVRRYAASYCQYSSRYGAYLEGNVMNAFKPEFSNGSLMDLGVYGIYPMVALFGKPSDVKANGYMLGSGVDGEGSVIASYRDMEAVVTHSKITDSTLPSEIQGEQGCIVIDKLSEPTELTIHYRDGRKEQLSFVQDKPPMTYEVIEFIELIRQGKKQSETNSHACSLAVAEIMEESRKQMGLVYPADLE</sequence>
<keyword evidence="4" id="KW-1185">Reference proteome</keyword>
<dbReference type="Pfam" id="PF22725">
    <property type="entry name" value="GFO_IDH_MocA_C3"/>
    <property type="match status" value="1"/>
</dbReference>
<comment type="caution">
    <text evidence="3">The sequence shown here is derived from an EMBL/GenBank/DDBJ whole genome shotgun (WGS) entry which is preliminary data.</text>
</comment>
<evidence type="ECO:0000259" key="1">
    <source>
        <dbReference type="Pfam" id="PF01408"/>
    </source>
</evidence>
<feature type="domain" description="Gfo/Idh/MocA-like oxidoreductase N-terminal" evidence="1">
    <location>
        <begin position="2"/>
        <end position="119"/>
    </location>
</feature>
<organism evidence="3 4">
    <name type="scientific">Marinicrinis lubricantis</name>
    <dbReference type="NCBI Taxonomy" id="2086470"/>
    <lineage>
        <taxon>Bacteria</taxon>
        <taxon>Bacillati</taxon>
        <taxon>Bacillota</taxon>
        <taxon>Bacilli</taxon>
        <taxon>Bacillales</taxon>
        <taxon>Paenibacillaceae</taxon>
    </lineage>
</organism>